<reference evidence="12 13" key="1">
    <citation type="journal article" date="2019" name="Int. J. Syst. Evol. Microbiol.">
        <title>The Global Catalogue of Microorganisms (GCM) 10K type strain sequencing project: providing services to taxonomists for standard genome sequencing and annotation.</title>
        <authorList>
            <consortium name="The Broad Institute Genomics Platform"/>
            <consortium name="The Broad Institute Genome Sequencing Center for Infectious Disease"/>
            <person name="Wu L."/>
            <person name="Ma J."/>
        </authorList>
    </citation>
    <scope>NUCLEOTIDE SEQUENCE [LARGE SCALE GENOMIC DNA]</scope>
    <source>
        <strain evidence="12 13">JCM 14326</strain>
    </source>
</reference>
<keyword evidence="13" id="KW-1185">Reference proteome</keyword>
<evidence type="ECO:0000256" key="9">
    <source>
        <dbReference type="RuleBase" id="RU366031"/>
    </source>
</evidence>
<name>A0ABN2NF90_9MICO</name>
<dbReference type="SUPFAM" id="SSF69618">
    <property type="entry name" value="HemD-like"/>
    <property type="match status" value="1"/>
</dbReference>
<evidence type="ECO:0000313" key="13">
    <source>
        <dbReference type="Proteomes" id="UP001501094"/>
    </source>
</evidence>
<comment type="pathway">
    <text evidence="1 9">Porphyrin-containing compound metabolism; protoporphyrin-IX biosynthesis; coproporphyrinogen-III from 5-aminolevulinate: step 3/4.</text>
</comment>
<evidence type="ECO:0000313" key="12">
    <source>
        <dbReference type="EMBL" id="GAA1864995.1"/>
    </source>
</evidence>
<comment type="catalytic activity">
    <reaction evidence="8 9">
        <text>hydroxymethylbilane = uroporphyrinogen III + H2O</text>
        <dbReference type="Rhea" id="RHEA:18965"/>
        <dbReference type="ChEBI" id="CHEBI:15377"/>
        <dbReference type="ChEBI" id="CHEBI:57308"/>
        <dbReference type="ChEBI" id="CHEBI:57845"/>
        <dbReference type="EC" id="4.2.1.75"/>
    </reaction>
</comment>
<dbReference type="InterPro" id="IPR003754">
    <property type="entry name" value="4pyrrol_synth_uPrphyn_synth"/>
</dbReference>
<evidence type="ECO:0000256" key="1">
    <source>
        <dbReference type="ARBA" id="ARBA00004772"/>
    </source>
</evidence>
<evidence type="ECO:0000256" key="3">
    <source>
        <dbReference type="ARBA" id="ARBA00013109"/>
    </source>
</evidence>
<organism evidence="12 13">
    <name type="scientific">Myceligenerans crystallogenes</name>
    <dbReference type="NCBI Taxonomy" id="316335"/>
    <lineage>
        <taxon>Bacteria</taxon>
        <taxon>Bacillati</taxon>
        <taxon>Actinomycetota</taxon>
        <taxon>Actinomycetes</taxon>
        <taxon>Micrococcales</taxon>
        <taxon>Promicromonosporaceae</taxon>
        <taxon>Myceligenerans</taxon>
    </lineage>
</organism>
<dbReference type="EC" id="4.2.1.75" evidence="3 9"/>
<feature type="domain" description="Tetrapyrrole biosynthesis uroporphyrinogen III synthase" evidence="11">
    <location>
        <begin position="159"/>
        <end position="267"/>
    </location>
</feature>
<dbReference type="Gene3D" id="3.40.50.10090">
    <property type="match status" value="2"/>
</dbReference>
<dbReference type="PANTHER" id="PTHR38042">
    <property type="entry name" value="UROPORPHYRINOGEN-III SYNTHASE, CHLOROPLASTIC"/>
    <property type="match status" value="1"/>
</dbReference>
<comment type="similarity">
    <text evidence="2 9">Belongs to the uroporphyrinogen-III synthase family.</text>
</comment>
<evidence type="ECO:0000256" key="2">
    <source>
        <dbReference type="ARBA" id="ARBA00008133"/>
    </source>
</evidence>
<feature type="region of interest" description="Disordered" evidence="10">
    <location>
        <begin position="125"/>
        <end position="147"/>
    </location>
</feature>
<dbReference type="Pfam" id="PF02602">
    <property type="entry name" value="HEM4"/>
    <property type="match status" value="2"/>
</dbReference>
<dbReference type="Proteomes" id="UP001501094">
    <property type="component" value="Unassembled WGS sequence"/>
</dbReference>
<sequence length="287" mass="28747">MPAPTVLIARGDDRATPLIVLLREAGIEAVAAPVIERAPVIDAGQRAELARARASLSRGDYAWVAVTSVNAVDALLGPAPVERSATRWACVGPATRRSIEAHGLVADIVPARRMTAAGLVESFPATGSATRSPDAGPATGSALGSAAAPAAGDPDALAASSTRVLVPLGDLAAPTLPDGLRAKGWAPDVVVAYRTVSRALPPGVVGHARTAGYDVVVVASGSAAREIAAQLGPQRVVAIGEPSAAAARRAGHDVAAVAARPTDEALASAVADAVTRTNASTDSKERS</sequence>
<dbReference type="InterPro" id="IPR039793">
    <property type="entry name" value="UROS/Hem4"/>
</dbReference>
<keyword evidence="5 9" id="KW-0627">Porphyrin biosynthesis</keyword>
<dbReference type="CDD" id="cd06578">
    <property type="entry name" value="HemD"/>
    <property type="match status" value="1"/>
</dbReference>
<accession>A0ABN2NF90</accession>
<protein>
    <recommendedName>
        <fullName evidence="7 9">Uroporphyrinogen-III synthase</fullName>
        <ecNumber evidence="3 9">4.2.1.75</ecNumber>
    </recommendedName>
</protein>
<feature type="domain" description="Tetrapyrrole biosynthesis uroporphyrinogen III synthase" evidence="11">
    <location>
        <begin position="19"/>
        <end position="125"/>
    </location>
</feature>
<feature type="compositionally biased region" description="Low complexity" evidence="10">
    <location>
        <begin position="135"/>
        <end position="147"/>
    </location>
</feature>
<evidence type="ECO:0000256" key="5">
    <source>
        <dbReference type="ARBA" id="ARBA00023244"/>
    </source>
</evidence>
<evidence type="ECO:0000256" key="7">
    <source>
        <dbReference type="ARBA" id="ARBA00040167"/>
    </source>
</evidence>
<gene>
    <name evidence="12" type="ORF">GCM10009751_23890</name>
</gene>
<evidence type="ECO:0000256" key="4">
    <source>
        <dbReference type="ARBA" id="ARBA00023239"/>
    </source>
</evidence>
<evidence type="ECO:0000256" key="6">
    <source>
        <dbReference type="ARBA" id="ARBA00037589"/>
    </source>
</evidence>
<evidence type="ECO:0000256" key="10">
    <source>
        <dbReference type="SAM" id="MobiDB-lite"/>
    </source>
</evidence>
<comment type="function">
    <text evidence="6 9">Catalyzes cyclization of the linear tetrapyrrole, hydroxymethylbilane, to the macrocyclic uroporphyrinogen III.</text>
</comment>
<dbReference type="EMBL" id="BAAANL010000004">
    <property type="protein sequence ID" value="GAA1864995.1"/>
    <property type="molecule type" value="Genomic_DNA"/>
</dbReference>
<dbReference type="InterPro" id="IPR036108">
    <property type="entry name" value="4pyrrol_syn_uPrphyn_synt_sf"/>
</dbReference>
<evidence type="ECO:0000259" key="11">
    <source>
        <dbReference type="Pfam" id="PF02602"/>
    </source>
</evidence>
<proteinExistence type="inferred from homology"/>
<keyword evidence="4 9" id="KW-0456">Lyase</keyword>
<comment type="caution">
    <text evidence="12">The sequence shown here is derived from an EMBL/GenBank/DDBJ whole genome shotgun (WGS) entry which is preliminary data.</text>
</comment>
<evidence type="ECO:0000256" key="8">
    <source>
        <dbReference type="ARBA" id="ARBA00048617"/>
    </source>
</evidence>
<dbReference type="PANTHER" id="PTHR38042:SF1">
    <property type="entry name" value="UROPORPHYRINOGEN-III SYNTHASE, CHLOROPLASTIC"/>
    <property type="match status" value="1"/>
</dbReference>